<protein>
    <recommendedName>
        <fullName evidence="3">Integrase catalytic domain-containing protein</fullName>
    </recommendedName>
</protein>
<dbReference type="PROSITE" id="PS50994">
    <property type="entry name" value="INTEGRASE"/>
    <property type="match status" value="1"/>
</dbReference>
<dbReference type="InterPro" id="IPR001584">
    <property type="entry name" value="Integrase_cat-core"/>
</dbReference>
<accession>A0AAQ3P285</accession>
<keyword evidence="2" id="KW-0812">Transmembrane</keyword>
<reference evidence="4 5" key="1">
    <citation type="journal article" date="2023" name="Life. Sci Alliance">
        <title>Evolutionary insights into 3D genome organization and epigenetic landscape of Vigna mungo.</title>
        <authorList>
            <person name="Junaid A."/>
            <person name="Singh B."/>
            <person name="Bhatia S."/>
        </authorList>
    </citation>
    <scope>NUCLEOTIDE SEQUENCE [LARGE SCALE GENOMIC DNA]</scope>
    <source>
        <strain evidence="4">Urdbean</strain>
    </source>
</reference>
<keyword evidence="5" id="KW-1185">Reference proteome</keyword>
<evidence type="ECO:0000259" key="3">
    <source>
        <dbReference type="PROSITE" id="PS50994"/>
    </source>
</evidence>
<dbReference type="Proteomes" id="UP001374535">
    <property type="component" value="Chromosome 2"/>
</dbReference>
<dbReference type="InterPro" id="IPR036854">
    <property type="entry name" value="Photo_II_D1/D2_sf"/>
</dbReference>
<dbReference type="InterPro" id="IPR012337">
    <property type="entry name" value="RNaseH-like_sf"/>
</dbReference>
<evidence type="ECO:0000256" key="2">
    <source>
        <dbReference type="SAM" id="Phobius"/>
    </source>
</evidence>
<dbReference type="SUPFAM" id="SSF53098">
    <property type="entry name" value="Ribonuclease H-like"/>
    <property type="match status" value="1"/>
</dbReference>
<gene>
    <name evidence="4" type="ORF">V8G54_006609</name>
</gene>
<dbReference type="GO" id="GO:0009772">
    <property type="term" value="P:photosynthetic electron transport in photosystem II"/>
    <property type="evidence" value="ECO:0007669"/>
    <property type="project" value="InterPro"/>
</dbReference>
<dbReference type="GO" id="GO:0015074">
    <property type="term" value="P:DNA integration"/>
    <property type="evidence" value="ECO:0007669"/>
    <property type="project" value="InterPro"/>
</dbReference>
<dbReference type="SUPFAM" id="SSF81483">
    <property type="entry name" value="Bacterial photosystem II reaction centre, L and M subunits"/>
    <property type="match status" value="1"/>
</dbReference>
<feature type="transmembrane region" description="Helical" evidence="2">
    <location>
        <begin position="697"/>
        <end position="725"/>
    </location>
</feature>
<feature type="region of interest" description="Disordered" evidence="1">
    <location>
        <begin position="610"/>
        <end position="631"/>
    </location>
</feature>
<evidence type="ECO:0000256" key="1">
    <source>
        <dbReference type="SAM" id="MobiDB-lite"/>
    </source>
</evidence>
<dbReference type="Pfam" id="PF25597">
    <property type="entry name" value="SH3_retrovirus"/>
    <property type="match status" value="1"/>
</dbReference>
<keyword evidence="2" id="KW-1133">Transmembrane helix</keyword>
<dbReference type="Gene3D" id="3.30.420.10">
    <property type="entry name" value="Ribonuclease H-like superfamily/Ribonuclease H"/>
    <property type="match status" value="1"/>
</dbReference>
<dbReference type="InterPro" id="IPR036397">
    <property type="entry name" value="RNaseH_sf"/>
</dbReference>
<organism evidence="4 5">
    <name type="scientific">Vigna mungo</name>
    <name type="common">Black gram</name>
    <name type="synonym">Phaseolus mungo</name>
    <dbReference type="NCBI Taxonomy" id="3915"/>
    <lineage>
        <taxon>Eukaryota</taxon>
        <taxon>Viridiplantae</taxon>
        <taxon>Streptophyta</taxon>
        <taxon>Embryophyta</taxon>
        <taxon>Tracheophyta</taxon>
        <taxon>Spermatophyta</taxon>
        <taxon>Magnoliopsida</taxon>
        <taxon>eudicotyledons</taxon>
        <taxon>Gunneridae</taxon>
        <taxon>Pentapetalae</taxon>
        <taxon>rosids</taxon>
        <taxon>fabids</taxon>
        <taxon>Fabales</taxon>
        <taxon>Fabaceae</taxon>
        <taxon>Papilionoideae</taxon>
        <taxon>50 kb inversion clade</taxon>
        <taxon>NPAAA clade</taxon>
        <taxon>indigoferoid/millettioid clade</taxon>
        <taxon>Phaseoleae</taxon>
        <taxon>Vigna</taxon>
    </lineage>
</organism>
<keyword evidence="2" id="KW-0472">Membrane</keyword>
<dbReference type="InterPro" id="IPR029472">
    <property type="entry name" value="Copia-like_N"/>
</dbReference>
<dbReference type="InterPro" id="IPR057670">
    <property type="entry name" value="SH3_retrovirus"/>
</dbReference>
<feature type="compositionally biased region" description="Polar residues" evidence="1">
    <location>
        <begin position="610"/>
        <end position="628"/>
    </location>
</feature>
<dbReference type="PANTHER" id="PTHR42648:SF31">
    <property type="entry name" value="RNA-DIRECTED DNA POLYMERASE"/>
    <property type="match status" value="1"/>
</dbReference>
<dbReference type="EMBL" id="CP144699">
    <property type="protein sequence ID" value="WVZ19287.1"/>
    <property type="molecule type" value="Genomic_DNA"/>
</dbReference>
<sequence>MANQNPTYSDYLTNPSNPLFLYANESPSQALVSQPLNGRNYHSWARAMKLALLSKNKLKLVDGSIPSLSPTDSYYGAWERCNNIDDSILQSILWIDQASEVWVSDLQEEIFRLQQGTLTVSQYFTQLKGLWDEFENYRRVLHCKCSIPCTCEAIQAYKKYRDQDYVIRFLKGLNEQFSHVRSQIMLLDPLPPINKVFSLIVQQERQMTTTEMTELSSDAKTFAVNTDQYIGLGRGLVVNPNQYFGYGRGRRNRGRGRTTIGRGQNSFNKLYTYCGKTNHTVETCYFKHGFPQGYKSRQSNANMANSNEDCAMEKRPLNQVGKYYPRQKKLPFVSSTTKSIQTFDLLHVDIGGPCSTTSISGYKYVLTIIDDFSRFTWVKLMKHKGETRDHLKNFVNYIETQFHAKLKVIRSDNGPEFFMTKFYLAKGISHQTTCVETPQQNDVAERKHQHIMNVVQPLMFQTNLPTSLWSYAVIHSVHLINRLLTPLLQNQCPYTVFHKQQPDLSHLRVFGCLAYSNTLEHGRTKLSPKARKAIFIGYKEGTKGYLLYDIQSRQIFVSRNVVFCENSFPFKSGNESDITSPALPKPICDNIAPLDIDDLTIFSHQESVNNSNSVTATTPHPTVSQPSRHSMRQRQRPYYLRDYHCYLSTASHTNLSYGNHSSSLNRRIAMTIALGKFTKDENDLFDIMDDWLRRDRFIFVGWSGLLLFPCAYFALGGWFTGWVALKEKPHIRFKYDDTSRGINMQANGSLKVQQQSQATNGAFTYEPLLNT</sequence>
<feature type="domain" description="Integrase catalytic" evidence="3">
    <location>
        <begin position="327"/>
        <end position="501"/>
    </location>
</feature>
<dbReference type="AlphaFoldDB" id="A0AAQ3P285"/>
<dbReference type="GO" id="GO:0003676">
    <property type="term" value="F:nucleic acid binding"/>
    <property type="evidence" value="ECO:0007669"/>
    <property type="project" value="InterPro"/>
</dbReference>
<dbReference type="Pfam" id="PF00665">
    <property type="entry name" value="rve"/>
    <property type="match status" value="1"/>
</dbReference>
<evidence type="ECO:0000313" key="4">
    <source>
        <dbReference type="EMBL" id="WVZ19287.1"/>
    </source>
</evidence>
<dbReference type="InterPro" id="IPR039537">
    <property type="entry name" value="Retrotran_Ty1/copia-like"/>
</dbReference>
<name>A0AAQ3P285_VIGMU</name>
<dbReference type="Pfam" id="PF14244">
    <property type="entry name" value="Retrotran_gag_3"/>
    <property type="match status" value="1"/>
</dbReference>
<evidence type="ECO:0000313" key="5">
    <source>
        <dbReference type="Proteomes" id="UP001374535"/>
    </source>
</evidence>
<proteinExistence type="predicted"/>
<dbReference type="PANTHER" id="PTHR42648">
    <property type="entry name" value="TRANSPOSASE, PUTATIVE-RELATED"/>
    <property type="match status" value="1"/>
</dbReference>